<dbReference type="Pfam" id="PF16282">
    <property type="entry name" value="SANT_DAMP1_like"/>
    <property type="match status" value="1"/>
</dbReference>
<name>A0A2A2KFW0_9BILA</name>
<dbReference type="GO" id="GO:0003714">
    <property type="term" value="F:transcription corepressor activity"/>
    <property type="evidence" value="ECO:0007669"/>
    <property type="project" value="TreeGrafter"/>
</dbReference>
<evidence type="ECO:0000256" key="1">
    <source>
        <dbReference type="ARBA" id="ARBA00004123"/>
    </source>
</evidence>
<keyword evidence="5" id="KW-0539">Nucleus</keyword>
<gene>
    <name evidence="10" type="ORF">WR25_19002</name>
</gene>
<evidence type="ECO:0000256" key="6">
    <source>
        <dbReference type="ARBA" id="ARBA00067416"/>
    </source>
</evidence>
<protein>
    <recommendedName>
        <fullName evidence="6">DNA methyltransferase 1-associated protein 1</fullName>
    </recommendedName>
</protein>
<dbReference type="InterPro" id="IPR008468">
    <property type="entry name" value="DMAP1"/>
</dbReference>
<evidence type="ECO:0000256" key="3">
    <source>
        <dbReference type="ARBA" id="ARBA00023015"/>
    </source>
</evidence>
<dbReference type="Pfam" id="PF05499">
    <property type="entry name" value="DMAP1"/>
    <property type="match status" value="1"/>
</dbReference>
<dbReference type="PANTHER" id="PTHR12855">
    <property type="entry name" value="DNA METHYLTRANSFERASE 1-ASSOCIATED PROTEIN 1 FAMILY MEMBER"/>
    <property type="match status" value="1"/>
</dbReference>
<dbReference type="GO" id="GO:0000812">
    <property type="term" value="C:Swr1 complex"/>
    <property type="evidence" value="ECO:0007669"/>
    <property type="project" value="TreeGrafter"/>
</dbReference>
<evidence type="ECO:0000259" key="9">
    <source>
        <dbReference type="Pfam" id="PF16282"/>
    </source>
</evidence>
<dbReference type="Gene3D" id="1.10.10.60">
    <property type="entry name" value="Homeodomain-like"/>
    <property type="match status" value="1"/>
</dbReference>
<keyword evidence="3" id="KW-0805">Transcription regulation</keyword>
<reference evidence="10 11" key="1">
    <citation type="journal article" date="2017" name="Curr. Biol.">
        <title>Genome architecture and evolution of a unichromosomal asexual nematode.</title>
        <authorList>
            <person name="Fradin H."/>
            <person name="Zegar C."/>
            <person name="Gutwein M."/>
            <person name="Lucas J."/>
            <person name="Kovtun M."/>
            <person name="Corcoran D."/>
            <person name="Baugh L.R."/>
            <person name="Kiontke K."/>
            <person name="Gunsalus K."/>
            <person name="Fitch D.H."/>
            <person name="Piano F."/>
        </authorList>
    </citation>
    <scope>NUCLEOTIDE SEQUENCE [LARGE SCALE GENOMIC DNA]</scope>
    <source>
        <strain evidence="10">PF1309</strain>
    </source>
</reference>
<dbReference type="OrthoDB" id="19740at2759"/>
<dbReference type="GO" id="GO:0035267">
    <property type="term" value="C:NuA4 histone acetyltransferase complex"/>
    <property type="evidence" value="ECO:0007669"/>
    <property type="project" value="InterPro"/>
</dbReference>
<keyword evidence="7" id="KW-0175">Coiled coil</keyword>
<evidence type="ECO:0000259" key="8">
    <source>
        <dbReference type="Pfam" id="PF05499"/>
    </source>
</evidence>
<evidence type="ECO:0000256" key="7">
    <source>
        <dbReference type="SAM" id="Coils"/>
    </source>
</evidence>
<proteinExistence type="predicted"/>
<comment type="subcellular location">
    <subcellularLocation>
        <location evidence="1">Nucleus</location>
    </subcellularLocation>
</comment>
<keyword evidence="2" id="KW-0156">Chromatin regulator</keyword>
<feature type="domain" description="DAMP1 SANT/Myb-like" evidence="9">
    <location>
        <begin position="76"/>
        <end position="155"/>
    </location>
</feature>
<evidence type="ECO:0000256" key="2">
    <source>
        <dbReference type="ARBA" id="ARBA00022853"/>
    </source>
</evidence>
<dbReference type="GO" id="GO:0000122">
    <property type="term" value="P:negative regulation of transcription by RNA polymerase II"/>
    <property type="evidence" value="ECO:0007669"/>
    <property type="project" value="TreeGrafter"/>
</dbReference>
<dbReference type="EMBL" id="LIAE01008690">
    <property type="protein sequence ID" value="PAV72831.1"/>
    <property type="molecule type" value="Genomic_DNA"/>
</dbReference>
<feature type="domain" description="DNA methyltransferase 1-associated 1" evidence="8">
    <location>
        <begin position="193"/>
        <end position="317"/>
    </location>
</feature>
<feature type="coiled-coil region" evidence="7">
    <location>
        <begin position="170"/>
        <end position="221"/>
    </location>
</feature>
<keyword evidence="11" id="KW-1185">Reference proteome</keyword>
<evidence type="ECO:0000256" key="4">
    <source>
        <dbReference type="ARBA" id="ARBA00023163"/>
    </source>
</evidence>
<evidence type="ECO:0000313" key="10">
    <source>
        <dbReference type="EMBL" id="PAV72831.1"/>
    </source>
</evidence>
<comment type="caution">
    <text evidence="10">The sequence shown here is derived from an EMBL/GenBank/DDBJ whole genome shotgun (WGS) entry which is preliminary data.</text>
</comment>
<dbReference type="AlphaFoldDB" id="A0A2A2KFW0"/>
<organism evidence="10 11">
    <name type="scientific">Diploscapter pachys</name>
    <dbReference type="NCBI Taxonomy" id="2018661"/>
    <lineage>
        <taxon>Eukaryota</taxon>
        <taxon>Metazoa</taxon>
        <taxon>Ecdysozoa</taxon>
        <taxon>Nematoda</taxon>
        <taxon>Chromadorea</taxon>
        <taxon>Rhabditida</taxon>
        <taxon>Rhabditina</taxon>
        <taxon>Rhabditomorpha</taxon>
        <taxon>Rhabditoidea</taxon>
        <taxon>Rhabditidae</taxon>
        <taxon>Diploscapter</taxon>
    </lineage>
</organism>
<dbReference type="PANTHER" id="PTHR12855:SF10">
    <property type="entry name" value="DNA METHYLTRANSFERASE 1-ASSOCIATED PROTEIN 1"/>
    <property type="match status" value="1"/>
</dbReference>
<dbReference type="InterPro" id="IPR032563">
    <property type="entry name" value="DAMP1_SANT-like"/>
</dbReference>
<dbReference type="InterPro" id="IPR027109">
    <property type="entry name" value="Swc4/Dmap1"/>
</dbReference>
<dbReference type="Proteomes" id="UP000218231">
    <property type="component" value="Unassembled WGS sequence"/>
</dbReference>
<dbReference type="GO" id="GO:0006281">
    <property type="term" value="P:DNA repair"/>
    <property type="evidence" value="ECO:0007669"/>
    <property type="project" value="InterPro"/>
</dbReference>
<accession>A0A2A2KFW0</accession>
<dbReference type="GO" id="GO:0006338">
    <property type="term" value="P:chromatin remodeling"/>
    <property type="evidence" value="ECO:0007669"/>
    <property type="project" value="InterPro"/>
</dbReference>
<dbReference type="STRING" id="2018661.A0A2A2KFW0"/>
<keyword evidence="4" id="KW-0804">Transcription</keyword>
<sequence>MHRELFNLISMEVGSSHLSSVLPIEQHKTYHNPKIKLGLKEVRRYKWVPFVNEARSDGLQLHHWQRVDRIDPTQPYPFARFNKVIKIPDFTDEEYGKHLKSAKWSLNETRYLFEVCRQFDIRWPIVHDRYDMKKFGVMRSMEDMKERFYSILNELARLKDPSAELVNYDADNERRRKEQLHKQWNRTKEQLEEEEMLMNELKRIETRKKEREKKAQDLQKLINMADAPVSPSLSGVAMSPALSKKKTSQFKKAGSLLGAVSSNALLNSLDVCSSSSLRFPEFKSSGPHLRSQEMKLPTNVGQKKLKNIETVLQQCKMG</sequence>
<evidence type="ECO:0000313" key="11">
    <source>
        <dbReference type="Proteomes" id="UP000218231"/>
    </source>
</evidence>
<dbReference type="FunFam" id="1.10.10.60:FF:000087">
    <property type="entry name" value="DNA methyltransferase 1-associated protein 1"/>
    <property type="match status" value="1"/>
</dbReference>
<evidence type="ECO:0000256" key="5">
    <source>
        <dbReference type="ARBA" id="ARBA00023242"/>
    </source>
</evidence>